<proteinExistence type="predicted"/>
<evidence type="ECO:0000256" key="2">
    <source>
        <dbReference type="ARBA" id="ARBA00022448"/>
    </source>
</evidence>
<keyword evidence="11" id="KW-1185">Reference proteome</keyword>
<organism evidence="10 11">
    <name type="scientific">Fistulifera solaris</name>
    <name type="common">Oleaginous diatom</name>
    <dbReference type="NCBI Taxonomy" id="1519565"/>
    <lineage>
        <taxon>Eukaryota</taxon>
        <taxon>Sar</taxon>
        <taxon>Stramenopiles</taxon>
        <taxon>Ochrophyta</taxon>
        <taxon>Bacillariophyta</taxon>
        <taxon>Bacillariophyceae</taxon>
        <taxon>Bacillariophycidae</taxon>
        <taxon>Naviculales</taxon>
        <taxon>Naviculaceae</taxon>
        <taxon>Fistulifera</taxon>
    </lineage>
</organism>
<evidence type="ECO:0000256" key="9">
    <source>
        <dbReference type="SAM" id="Phobius"/>
    </source>
</evidence>
<dbReference type="AlphaFoldDB" id="A0A1Z5KHX2"/>
<keyword evidence="6" id="KW-0406">Ion transport</keyword>
<evidence type="ECO:0000313" key="10">
    <source>
        <dbReference type="EMBL" id="GAX25836.1"/>
    </source>
</evidence>
<feature type="transmembrane region" description="Helical" evidence="9">
    <location>
        <begin position="81"/>
        <end position="104"/>
    </location>
</feature>
<sequence>MYSRETEASKMQDTKKLPTVSSHEDEESQQTSRDLLQTITLSYQTLIDTFRREGHFQIEYPKSRDGWWRTLFIWEGRSLDLIASPFFLSVLHAVGYCIVHELVMDLARHEVEVWEVFFPLVLSTTLSLLLVFRLNRAADRWWTSRIKWGQIIAITRNLVSGLVTHAEHHQDARDRTIQWILTFVIATMERLRDVKVPPKENFAGVLCERQFKEMVGVDHPPMYAADQARHFLAQVFEIDADTPIVMANRKTQHLNKMETMIDELMLCCGAMERIKATPLPIVYVSHLRTFLLLSLLMIPYAWGPSWGWATIPFVAVTSFAWLGIEAASMDAEYPFSSVRRNALDMDSYCLLVIQGTMQQLQQHAKRNGTVSKEQYKV</sequence>
<protein>
    <submittedName>
        <fullName evidence="10">Uncharacterized protein</fullName>
    </submittedName>
</protein>
<dbReference type="OrthoDB" id="1368at2759"/>
<feature type="transmembrane region" description="Helical" evidence="9">
    <location>
        <begin position="116"/>
        <end position="135"/>
    </location>
</feature>
<evidence type="ECO:0000313" key="11">
    <source>
        <dbReference type="Proteomes" id="UP000198406"/>
    </source>
</evidence>
<feature type="transmembrane region" description="Helical" evidence="9">
    <location>
        <begin position="306"/>
        <end position="324"/>
    </location>
</feature>
<keyword evidence="5 9" id="KW-1133">Transmembrane helix</keyword>
<dbReference type="PANTHER" id="PTHR33281:SF19">
    <property type="entry name" value="VOLTAGE-DEPENDENT ANION CHANNEL-FORMING PROTEIN YNEE"/>
    <property type="match status" value="1"/>
</dbReference>
<evidence type="ECO:0000256" key="8">
    <source>
        <dbReference type="SAM" id="MobiDB-lite"/>
    </source>
</evidence>
<keyword evidence="7 9" id="KW-0472">Membrane</keyword>
<keyword evidence="3" id="KW-1003">Cell membrane</keyword>
<dbReference type="Proteomes" id="UP000198406">
    <property type="component" value="Unassembled WGS sequence"/>
</dbReference>
<dbReference type="GO" id="GO:0005254">
    <property type="term" value="F:chloride channel activity"/>
    <property type="evidence" value="ECO:0007669"/>
    <property type="project" value="InterPro"/>
</dbReference>
<evidence type="ECO:0000256" key="4">
    <source>
        <dbReference type="ARBA" id="ARBA00022692"/>
    </source>
</evidence>
<feature type="transmembrane region" description="Helical" evidence="9">
    <location>
        <begin position="281"/>
        <end position="300"/>
    </location>
</feature>
<name>A0A1Z5KHX2_FISSO</name>
<reference evidence="10 11" key="1">
    <citation type="journal article" date="2015" name="Plant Cell">
        <title>Oil accumulation by the oleaginous diatom Fistulifera solaris as revealed by the genome and transcriptome.</title>
        <authorList>
            <person name="Tanaka T."/>
            <person name="Maeda Y."/>
            <person name="Veluchamy A."/>
            <person name="Tanaka M."/>
            <person name="Abida H."/>
            <person name="Marechal E."/>
            <person name="Bowler C."/>
            <person name="Muto M."/>
            <person name="Sunaga Y."/>
            <person name="Tanaka M."/>
            <person name="Yoshino T."/>
            <person name="Taniguchi T."/>
            <person name="Fukuda Y."/>
            <person name="Nemoto M."/>
            <person name="Matsumoto M."/>
            <person name="Wong P.S."/>
            <person name="Aburatani S."/>
            <person name="Fujibuchi W."/>
        </authorList>
    </citation>
    <scope>NUCLEOTIDE SEQUENCE [LARGE SCALE GENOMIC DNA]</scope>
    <source>
        <strain evidence="10 11">JPCC DA0580</strain>
    </source>
</reference>
<feature type="region of interest" description="Disordered" evidence="8">
    <location>
        <begin position="1"/>
        <end position="32"/>
    </location>
</feature>
<comment type="subcellular location">
    <subcellularLocation>
        <location evidence="1">Cell membrane</location>
        <topology evidence="1">Multi-pass membrane protein</topology>
    </subcellularLocation>
</comment>
<comment type="caution">
    <text evidence="10">The sequence shown here is derived from an EMBL/GenBank/DDBJ whole genome shotgun (WGS) entry which is preliminary data.</text>
</comment>
<dbReference type="GO" id="GO:0005886">
    <property type="term" value="C:plasma membrane"/>
    <property type="evidence" value="ECO:0007669"/>
    <property type="project" value="UniProtKB-SubCell"/>
</dbReference>
<evidence type="ECO:0000256" key="6">
    <source>
        <dbReference type="ARBA" id="ARBA00023065"/>
    </source>
</evidence>
<evidence type="ECO:0000256" key="5">
    <source>
        <dbReference type="ARBA" id="ARBA00022989"/>
    </source>
</evidence>
<dbReference type="InterPro" id="IPR044669">
    <property type="entry name" value="YneE/VCCN1/2-like"/>
</dbReference>
<evidence type="ECO:0000256" key="7">
    <source>
        <dbReference type="ARBA" id="ARBA00023136"/>
    </source>
</evidence>
<dbReference type="PANTHER" id="PTHR33281">
    <property type="entry name" value="UPF0187 PROTEIN YNEE"/>
    <property type="match status" value="1"/>
</dbReference>
<dbReference type="Pfam" id="PF25539">
    <property type="entry name" value="Bestrophin_2"/>
    <property type="match status" value="1"/>
</dbReference>
<feature type="compositionally biased region" description="Basic and acidic residues" evidence="8">
    <location>
        <begin position="1"/>
        <end position="16"/>
    </location>
</feature>
<dbReference type="EMBL" id="BDSP01000234">
    <property type="protein sequence ID" value="GAX25836.1"/>
    <property type="molecule type" value="Genomic_DNA"/>
</dbReference>
<dbReference type="InParanoid" id="A0A1Z5KHX2"/>
<evidence type="ECO:0000256" key="1">
    <source>
        <dbReference type="ARBA" id="ARBA00004651"/>
    </source>
</evidence>
<evidence type="ECO:0000256" key="3">
    <source>
        <dbReference type="ARBA" id="ARBA00022475"/>
    </source>
</evidence>
<keyword evidence="4 9" id="KW-0812">Transmembrane</keyword>
<accession>A0A1Z5KHX2</accession>
<keyword evidence="2" id="KW-0813">Transport</keyword>
<gene>
    <name evidence="10" type="ORF">FisN_6Hh126</name>
</gene>